<dbReference type="RefSeq" id="WP_346029906.1">
    <property type="nucleotide sequence ID" value="NZ_BAAANV010000030.1"/>
</dbReference>
<evidence type="ECO:0000256" key="6">
    <source>
        <dbReference type="ARBA" id="ARBA00022695"/>
    </source>
</evidence>
<evidence type="ECO:0000256" key="13">
    <source>
        <dbReference type="ARBA" id="ARBA00023204"/>
    </source>
</evidence>
<feature type="region of interest" description="Disordered" evidence="17">
    <location>
        <begin position="373"/>
        <end position="400"/>
    </location>
</feature>
<dbReference type="HAMAP" id="MF_01113">
    <property type="entry name" value="DNApol_IV"/>
    <property type="match status" value="1"/>
</dbReference>
<organism evidence="19 20">
    <name type="scientific">Dermacoccus barathri</name>
    <dbReference type="NCBI Taxonomy" id="322601"/>
    <lineage>
        <taxon>Bacteria</taxon>
        <taxon>Bacillati</taxon>
        <taxon>Actinomycetota</taxon>
        <taxon>Actinomycetes</taxon>
        <taxon>Micrococcales</taxon>
        <taxon>Dermacoccaceae</taxon>
        <taxon>Dermacoccus</taxon>
    </lineage>
</organism>
<evidence type="ECO:0000256" key="7">
    <source>
        <dbReference type="ARBA" id="ARBA00022705"/>
    </source>
</evidence>
<gene>
    <name evidence="16" type="primary">dinB</name>
    <name evidence="19" type="ORF">GCM10009762_10320</name>
</gene>
<dbReference type="Pfam" id="PF21999">
    <property type="entry name" value="IMS_HHH_1"/>
    <property type="match status" value="1"/>
</dbReference>
<keyword evidence="8 16" id="KW-0479">Metal-binding</keyword>
<evidence type="ECO:0000256" key="17">
    <source>
        <dbReference type="SAM" id="MobiDB-lite"/>
    </source>
</evidence>
<evidence type="ECO:0000256" key="1">
    <source>
        <dbReference type="ARBA" id="ARBA00004496"/>
    </source>
</evidence>
<dbReference type="Gene3D" id="3.30.1490.100">
    <property type="entry name" value="DNA polymerase, Y-family, little finger domain"/>
    <property type="match status" value="1"/>
</dbReference>
<dbReference type="Pfam" id="PF00817">
    <property type="entry name" value="IMS"/>
    <property type="match status" value="1"/>
</dbReference>
<dbReference type="EC" id="2.7.7.7" evidence="16"/>
<sequence>MRSDPSILHVDLDAFFASVEQRDKPSLRGRPVVVGGTGMRGVVSTASYEARVYGARSAMSTAEARAICPAGTAFLSPRFEAYRKSSLVVMDLLRELSPLVEQVSIDEAYVDLRGADLEDLEVDTVRKRLERLDADIREATGGLTASAGAATSKMLAKIGSDLDKPNGITIVAPGEEESVLEPMSVRAISGVGPATAARLRTFGVETVGDLRRMTDTDLVSVFGERHGRSLFALARARDDRELTLSREAKSISNEETFERDVHERHVLHREIERIAESVGARAEKAGVFGRTVHLKVRLPDFTALTRSFTTTSPTRDADVIARTATRLLDGLDLPQGVRLLGVGLSGFVAHAQTGLFDLETSADDETEYPEVFAPSPQDEPAPGSDAIDLSTRFSPSPERRWRTGMDVHHPDHGNGWVWGSGRSRVTVRFEGPTTPPGPVHTFAVDDEALSPAEAPSWT</sequence>
<dbReference type="NCBIfam" id="NF002882">
    <property type="entry name" value="PRK03348.1"/>
    <property type="match status" value="1"/>
</dbReference>
<dbReference type="InterPro" id="IPR036775">
    <property type="entry name" value="DNA_pol_Y-fam_lit_finger_sf"/>
</dbReference>
<feature type="domain" description="UmuC" evidence="18">
    <location>
        <begin position="7"/>
        <end position="192"/>
    </location>
</feature>
<evidence type="ECO:0000259" key="18">
    <source>
        <dbReference type="PROSITE" id="PS50173"/>
    </source>
</evidence>
<keyword evidence="10 16" id="KW-0460">Magnesium</keyword>
<dbReference type="PANTHER" id="PTHR11076:SF33">
    <property type="entry name" value="DNA POLYMERASE KAPPA"/>
    <property type="match status" value="1"/>
</dbReference>
<keyword evidence="13 16" id="KW-0234">DNA repair</keyword>
<keyword evidence="7 16" id="KW-0235">DNA replication</keyword>
<dbReference type="PANTHER" id="PTHR11076">
    <property type="entry name" value="DNA REPAIR POLYMERASE UMUC / TRANSFERASE FAMILY MEMBER"/>
    <property type="match status" value="1"/>
</dbReference>
<dbReference type="InterPro" id="IPR043502">
    <property type="entry name" value="DNA/RNA_pol_sf"/>
</dbReference>
<dbReference type="Gene3D" id="1.10.150.20">
    <property type="entry name" value="5' to 3' exonuclease, C-terminal subdomain"/>
    <property type="match status" value="1"/>
</dbReference>
<keyword evidence="5 16" id="KW-0808">Transferase</keyword>
<feature type="binding site" evidence="16">
    <location>
        <position position="106"/>
    </location>
    <ligand>
        <name>Mg(2+)</name>
        <dbReference type="ChEBI" id="CHEBI:18420"/>
    </ligand>
</feature>
<evidence type="ECO:0000256" key="2">
    <source>
        <dbReference type="ARBA" id="ARBA00010945"/>
    </source>
</evidence>
<keyword evidence="11 16" id="KW-0239">DNA-directed DNA polymerase</keyword>
<dbReference type="InterPro" id="IPR022880">
    <property type="entry name" value="DNApol_IV"/>
</dbReference>
<evidence type="ECO:0000256" key="9">
    <source>
        <dbReference type="ARBA" id="ARBA00022763"/>
    </source>
</evidence>
<comment type="catalytic activity">
    <reaction evidence="15 16">
        <text>DNA(n) + a 2'-deoxyribonucleoside 5'-triphosphate = DNA(n+1) + diphosphate</text>
        <dbReference type="Rhea" id="RHEA:22508"/>
        <dbReference type="Rhea" id="RHEA-COMP:17339"/>
        <dbReference type="Rhea" id="RHEA-COMP:17340"/>
        <dbReference type="ChEBI" id="CHEBI:33019"/>
        <dbReference type="ChEBI" id="CHEBI:61560"/>
        <dbReference type="ChEBI" id="CHEBI:173112"/>
        <dbReference type="EC" id="2.7.7.7"/>
    </reaction>
</comment>
<evidence type="ECO:0000256" key="5">
    <source>
        <dbReference type="ARBA" id="ARBA00022679"/>
    </source>
</evidence>
<evidence type="ECO:0000256" key="3">
    <source>
        <dbReference type="ARBA" id="ARBA00022457"/>
    </source>
</evidence>
<evidence type="ECO:0000313" key="19">
    <source>
        <dbReference type="EMBL" id="GAA1538585.1"/>
    </source>
</evidence>
<keyword evidence="20" id="KW-1185">Reference proteome</keyword>
<dbReference type="PROSITE" id="PS50173">
    <property type="entry name" value="UMUC"/>
    <property type="match status" value="1"/>
</dbReference>
<evidence type="ECO:0000256" key="15">
    <source>
        <dbReference type="ARBA" id="ARBA00049244"/>
    </source>
</evidence>
<dbReference type="Pfam" id="PF11799">
    <property type="entry name" value="IMS_C"/>
    <property type="match status" value="1"/>
</dbReference>
<comment type="cofactor">
    <cofactor evidence="16">
        <name>Mg(2+)</name>
        <dbReference type="ChEBI" id="CHEBI:18420"/>
    </cofactor>
    <text evidence="16">Binds 2 magnesium ions per subunit.</text>
</comment>
<dbReference type="InterPro" id="IPR001126">
    <property type="entry name" value="UmuC"/>
</dbReference>
<evidence type="ECO:0000256" key="11">
    <source>
        <dbReference type="ARBA" id="ARBA00022932"/>
    </source>
</evidence>
<dbReference type="InterPro" id="IPR050116">
    <property type="entry name" value="DNA_polymerase-Y"/>
</dbReference>
<comment type="function">
    <text evidence="14 16">Poorly processive, error-prone DNA polymerase involved in untargeted mutagenesis. Copies undamaged DNA at stalled replication forks, which arise in vivo from mismatched or misaligned primer ends. These misaligned primers can be extended by PolIV. Exhibits no 3'-5' exonuclease (proofreading) activity. May be involved in translesional synthesis, in conjunction with the beta clamp from PolIII.</text>
</comment>
<protein>
    <recommendedName>
        <fullName evidence="16">DNA polymerase IV</fullName>
        <shortName evidence="16">Pol IV</shortName>
        <ecNumber evidence="16">2.7.7.7</ecNumber>
    </recommendedName>
</protein>
<dbReference type="SUPFAM" id="SSF100879">
    <property type="entry name" value="Lesion bypass DNA polymerase (Y-family), little finger domain"/>
    <property type="match status" value="1"/>
</dbReference>
<accession>A0ABN2BD46</accession>
<dbReference type="EMBL" id="BAAANV010000030">
    <property type="protein sequence ID" value="GAA1538585.1"/>
    <property type="molecule type" value="Genomic_DNA"/>
</dbReference>
<comment type="subcellular location">
    <subcellularLocation>
        <location evidence="1 16">Cytoplasm</location>
    </subcellularLocation>
</comment>
<keyword evidence="4 16" id="KW-0963">Cytoplasm</keyword>
<comment type="subunit">
    <text evidence="16">Monomer.</text>
</comment>
<dbReference type="InterPro" id="IPR053848">
    <property type="entry name" value="IMS_HHH_1"/>
</dbReference>
<feature type="binding site" evidence="16">
    <location>
        <position position="11"/>
    </location>
    <ligand>
        <name>Mg(2+)</name>
        <dbReference type="ChEBI" id="CHEBI:18420"/>
    </ligand>
</feature>
<name>A0ABN2BD46_9MICO</name>
<reference evidence="19 20" key="1">
    <citation type="journal article" date="2019" name="Int. J. Syst. Evol. Microbiol.">
        <title>The Global Catalogue of Microorganisms (GCM) 10K type strain sequencing project: providing services to taxonomists for standard genome sequencing and annotation.</title>
        <authorList>
            <consortium name="The Broad Institute Genomics Platform"/>
            <consortium name="The Broad Institute Genome Sequencing Center for Infectious Disease"/>
            <person name="Wu L."/>
            <person name="Ma J."/>
        </authorList>
    </citation>
    <scope>NUCLEOTIDE SEQUENCE [LARGE SCALE GENOMIC DNA]</scope>
    <source>
        <strain evidence="19 20">JCM 14588</strain>
    </source>
</reference>
<evidence type="ECO:0000313" key="20">
    <source>
        <dbReference type="Proteomes" id="UP001501288"/>
    </source>
</evidence>
<evidence type="ECO:0000256" key="12">
    <source>
        <dbReference type="ARBA" id="ARBA00023125"/>
    </source>
</evidence>
<dbReference type="InterPro" id="IPR017961">
    <property type="entry name" value="DNA_pol_Y-fam_little_finger"/>
</dbReference>
<evidence type="ECO:0000256" key="10">
    <source>
        <dbReference type="ARBA" id="ARBA00022842"/>
    </source>
</evidence>
<dbReference type="InterPro" id="IPR043128">
    <property type="entry name" value="Rev_trsase/Diguanyl_cyclase"/>
</dbReference>
<evidence type="ECO:0000256" key="16">
    <source>
        <dbReference type="HAMAP-Rule" id="MF_01113"/>
    </source>
</evidence>
<keyword evidence="6 16" id="KW-0548">Nucleotidyltransferase</keyword>
<dbReference type="CDD" id="cd03586">
    <property type="entry name" value="PolY_Pol_IV_kappa"/>
    <property type="match status" value="1"/>
</dbReference>
<dbReference type="Gene3D" id="3.30.70.270">
    <property type="match status" value="1"/>
</dbReference>
<proteinExistence type="inferred from homology"/>
<evidence type="ECO:0000256" key="14">
    <source>
        <dbReference type="ARBA" id="ARBA00025589"/>
    </source>
</evidence>
<comment type="similarity">
    <text evidence="2 16">Belongs to the DNA polymerase type-Y family.</text>
</comment>
<feature type="active site" evidence="16">
    <location>
        <position position="107"/>
    </location>
</feature>
<dbReference type="Proteomes" id="UP001501288">
    <property type="component" value="Unassembled WGS sequence"/>
</dbReference>
<evidence type="ECO:0000256" key="4">
    <source>
        <dbReference type="ARBA" id="ARBA00022490"/>
    </source>
</evidence>
<dbReference type="Gene3D" id="3.40.1170.60">
    <property type="match status" value="1"/>
</dbReference>
<evidence type="ECO:0000256" key="8">
    <source>
        <dbReference type="ARBA" id="ARBA00022723"/>
    </source>
</evidence>
<dbReference type="NCBIfam" id="NF002677">
    <property type="entry name" value="PRK02406.1"/>
    <property type="match status" value="1"/>
</dbReference>
<keyword evidence="3 16" id="KW-0515">Mutator protein</keyword>
<keyword evidence="9 16" id="KW-0227">DNA damage</keyword>
<feature type="site" description="Substrate discrimination" evidence="16">
    <location>
        <position position="16"/>
    </location>
</feature>
<comment type="caution">
    <text evidence="19">The sequence shown here is derived from an EMBL/GenBank/DDBJ whole genome shotgun (WGS) entry which is preliminary data.</text>
</comment>
<dbReference type="SUPFAM" id="SSF56672">
    <property type="entry name" value="DNA/RNA polymerases"/>
    <property type="match status" value="1"/>
</dbReference>
<keyword evidence="12 16" id="KW-0238">DNA-binding</keyword>